<feature type="region of interest" description="Disordered" evidence="1">
    <location>
        <begin position="544"/>
        <end position="566"/>
    </location>
</feature>
<dbReference type="Proteomes" id="UP001249851">
    <property type="component" value="Unassembled WGS sequence"/>
</dbReference>
<protein>
    <submittedName>
        <fullName evidence="4">Transposon Tf2-9 polyprotein</fullName>
    </submittedName>
</protein>
<feature type="domain" description="Integrase catalytic" evidence="3">
    <location>
        <begin position="286"/>
        <end position="410"/>
    </location>
</feature>
<dbReference type="InterPro" id="IPR001584">
    <property type="entry name" value="Integrase_cat-core"/>
</dbReference>
<evidence type="ECO:0000313" key="4">
    <source>
        <dbReference type="EMBL" id="KAK2567344.1"/>
    </source>
</evidence>
<dbReference type="InterPro" id="IPR050951">
    <property type="entry name" value="Retrovirus_Pol_polyprotein"/>
</dbReference>
<dbReference type="PANTHER" id="PTHR37984">
    <property type="entry name" value="PROTEIN CBG26694"/>
    <property type="match status" value="1"/>
</dbReference>
<dbReference type="EMBL" id="JARQWQ010000014">
    <property type="protein sequence ID" value="KAK2567344.1"/>
    <property type="molecule type" value="Genomic_DNA"/>
</dbReference>
<dbReference type="GO" id="GO:0003676">
    <property type="term" value="F:nucleic acid binding"/>
    <property type="evidence" value="ECO:0007669"/>
    <property type="project" value="InterPro"/>
</dbReference>
<comment type="caution">
    <text evidence="4">The sequence shown here is derived from an EMBL/GenBank/DDBJ whole genome shotgun (WGS) entry which is preliminary data.</text>
</comment>
<organism evidence="4 5">
    <name type="scientific">Acropora cervicornis</name>
    <name type="common">Staghorn coral</name>
    <dbReference type="NCBI Taxonomy" id="6130"/>
    <lineage>
        <taxon>Eukaryota</taxon>
        <taxon>Metazoa</taxon>
        <taxon>Cnidaria</taxon>
        <taxon>Anthozoa</taxon>
        <taxon>Hexacorallia</taxon>
        <taxon>Scleractinia</taxon>
        <taxon>Astrocoeniina</taxon>
        <taxon>Acroporidae</taxon>
        <taxon>Acropora</taxon>
    </lineage>
</organism>
<evidence type="ECO:0000259" key="3">
    <source>
        <dbReference type="PROSITE" id="PS50994"/>
    </source>
</evidence>
<reference evidence="4" key="1">
    <citation type="journal article" date="2023" name="G3 (Bethesda)">
        <title>Whole genome assembly and annotation of the endangered Caribbean coral Acropora cervicornis.</title>
        <authorList>
            <person name="Selwyn J.D."/>
            <person name="Vollmer S.V."/>
        </authorList>
    </citation>
    <scope>NUCLEOTIDE SEQUENCE</scope>
    <source>
        <strain evidence="4">K2</strain>
    </source>
</reference>
<dbReference type="GO" id="GO:0015074">
    <property type="term" value="P:DNA integration"/>
    <property type="evidence" value="ECO:0007669"/>
    <property type="project" value="InterPro"/>
</dbReference>
<feature type="region of interest" description="Disordered" evidence="1">
    <location>
        <begin position="415"/>
        <end position="493"/>
    </location>
</feature>
<dbReference type="PANTHER" id="PTHR37984:SF11">
    <property type="entry name" value="INTEGRASE CATALYTIC DOMAIN-CONTAINING PROTEIN"/>
    <property type="match status" value="1"/>
</dbReference>
<accession>A0AAD9QTQ6</accession>
<dbReference type="InterPro" id="IPR012337">
    <property type="entry name" value="RNaseH-like_sf"/>
</dbReference>
<dbReference type="PROSITE" id="PS50878">
    <property type="entry name" value="RT_POL"/>
    <property type="match status" value="1"/>
</dbReference>
<gene>
    <name evidence="4" type="ORF">P5673_008140</name>
</gene>
<dbReference type="PROSITE" id="PS50994">
    <property type="entry name" value="INTEGRASE"/>
    <property type="match status" value="1"/>
</dbReference>
<feature type="compositionally biased region" description="Basic and acidic residues" evidence="1">
    <location>
        <begin position="457"/>
        <end position="493"/>
    </location>
</feature>
<dbReference type="Gene3D" id="3.10.10.10">
    <property type="entry name" value="HIV Type 1 Reverse Transcriptase, subunit A, domain 1"/>
    <property type="match status" value="1"/>
</dbReference>
<evidence type="ECO:0000256" key="1">
    <source>
        <dbReference type="SAM" id="MobiDB-lite"/>
    </source>
</evidence>
<dbReference type="Gene3D" id="3.30.420.10">
    <property type="entry name" value="Ribonuclease H-like superfamily/Ribonuclease H"/>
    <property type="match status" value="1"/>
</dbReference>
<reference evidence="4" key="2">
    <citation type="journal article" date="2023" name="Science">
        <title>Genomic signatures of disease resistance in endangered staghorn corals.</title>
        <authorList>
            <person name="Vollmer S.V."/>
            <person name="Selwyn J.D."/>
            <person name="Despard B.A."/>
            <person name="Roesel C.L."/>
        </authorList>
    </citation>
    <scope>NUCLEOTIDE SEQUENCE</scope>
    <source>
        <strain evidence="4">K2</strain>
    </source>
</reference>
<dbReference type="InterPro" id="IPR041577">
    <property type="entry name" value="RT_RNaseH_2"/>
</dbReference>
<dbReference type="CDD" id="cd01647">
    <property type="entry name" value="RT_LTR"/>
    <property type="match status" value="1"/>
</dbReference>
<evidence type="ECO:0000259" key="2">
    <source>
        <dbReference type="PROSITE" id="PS50878"/>
    </source>
</evidence>
<dbReference type="Pfam" id="PF00665">
    <property type="entry name" value="rve"/>
    <property type="match status" value="1"/>
</dbReference>
<dbReference type="SUPFAM" id="SSF53098">
    <property type="entry name" value="Ribonuclease H-like"/>
    <property type="match status" value="1"/>
</dbReference>
<dbReference type="InterPro" id="IPR000477">
    <property type="entry name" value="RT_dom"/>
</dbReference>
<proteinExistence type="predicted"/>
<name>A0AAD9QTQ6_ACRCE</name>
<dbReference type="Gene3D" id="3.30.70.270">
    <property type="match status" value="2"/>
</dbReference>
<evidence type="ECO:0000313" key="5">
    <source>
        <dbReference type="Proteomes" id="UP001249851"/>
    </source>
</evidence>
<sequence>MNGSTVFSKLDMYVGFHQIELEEASRDITIFSAGDSLFRYKTLTFGLNSAPEQYQNSIRQTIADCPGATNIADDTVVHGKTIEKHDRYLITLLHRLQKRNVTLNKNKCKIGMSQIVFMGLLLNKHCVGSLLRKEPPTNVAELRSFLGLISFSSRFLQNFATTAEPLRKLTPQDIWNWGKEENKAFEPLKSELAEASMVNFYDKNALPEVVTDASPVGLGAILVQEQQGVKRAVAFASPSLSFGGYLWTEVQTSARVERWVLRLMLFKYTVRHVPSGQNIPDCLSRLAKIPTSSQCNNMSEEYVRMLAISATPRAMTTKEIERASAEDRWIEADVVRNTSSSTIIKCLEKHFTRHGIPETLRTDNGSNLVSHEMEEFLDELGNKHKRTIPLWPRANGEAERQNKSLLKPIRVAHTEGKPWQRELPPHTTTGISPAEILYGRKMRTKMPEFESTDEEQERAGTTDQQARDQDAERKQRGAENANKRSPDSDVSERYKVLLMKQRLNKLSATYDPEPYSVVSKRRDLVIIERGENLLKRNVGHVKRFINPEPGASQSKQEMHSRQSRHL</sequence>
<dbReference type="Pfam" id="PF00078">
    <property type="entry name" value="RVT_1"/>
    <property type="match status" value="1"/>
</dbReference>
<feature type="compositionally biased region" description="Basic and acidic residues" evidence="1">
    <location>
        <begin position="415"/>
        <end position="424"/>
    </location>
</feature>
<dbReference type="Pfam" id="PF17919">
    <property type="entry name" value="RT_RNaseH_2"/>
    <property type="match status" value="1"/>
</dbReference>
<dbReference type="InterPro" id="IPR043128">
    <property type="entry name" value="Rev_trsase/Diguanyl_cyclase"/>
</dbReference>
<feature type="domain" description="Reverse transcriptase" evidence="2">
    <location>
        <begin position="1"/>
        <end position="122"/>
    </location>
</feature>
<dbReference type="InterPro" id="IPR036397">
    <property type="entry name" value="RNaseH_sf"/>
</dbReference>
<dbReference type="AlphaFoldDB" id="A0AAD9QTQ6"/>
<dbReference type="InterPro" id="IPR043502">
    <property type="entry name" value="DNA/RNA_pol_sf"/>
</dbReference>
<dbReference type="SUPFAM" id="SSF56672">
    <property type="entry name" value="DNA/RNA polymerases"/>
    <property type="match status" value="1"/>
</dbReference>
<keyword evidence="5" id="KW-1185">Reference proteome</keyword>